<dbReference type="AlphaFoldDB" id="A0A4R1CHM0"/>
<dbReference type="Pfam" id="PF19053">
    <property type="entry name" value="EccD"/>
    <property type="match status" value="1"/>
</dbReference>
<name>A0A4R1CHM0_9ACTN</name>
<feature type="transmembrane region" description="Helical" evidence="1">
    <location>
        <begin position="205"/>
        <end position="224"/>
    </location>
</feature>
<dbReference type="InterPro" id="IPR024962">
    <property type="entry name" value="YukD-like"/>
</dbReference>
<keyword evidence="4" id="KW-1185">Reference proteome</keyword>
<keyword evidence="1" id="KW-1133">Transmembrane helix</keyword>
<feature type="transmembrane region" description="Helical" evidence="1">
    <location>
        <begin position="131"/>
        <end position="150"/>
    </location>
</feature>
<feature type="domain" description="EccD-like transmembrane" evidence="2">
    <location>
        <begin position="259"/>
        <end position="397"/>
    </location>
</feature>
<evidence type="ECO:0000313" key="3">
    <source>
        <dbReference type="EMBL" id="TCJ29428.1"/>
    </source>
</evidence>
<dbReference type="OrthoDB" id="4824971at2"/>
<feature type="transmembrane region" description="Helical" evidence="1">
    <location>
        <begin position="157"/>
        <end position="174"/>
    </location>
</feature>
<evidence type="ECO:0000313" key="4">
    <source>
        <dbReference type="Proteomes" id="UP000295453"/>
    </source>
</evidence>
<keyword evidence="1" id="KW-0812">Transmembrane</keyword>
<feature type="transmembrane region" description="Helical" evidence="1">
    <location>
        <begin position="230"/>
        <end position="253"/>
    </location>
</feature>
<feature type="transmembrane region" description="Helical" evidence="1">
    <location>
        <begin position="381"/>
        <end position="405"/>
    </location>
</feature>
<protein>
    <recommendedName>
        <fullName evidence="2">EccD-like transmembrane domain-containing protein</fullName>
    </recommendedName>
</protein>
<proteinExistence type="predicted"/>
<dbReference type="RefSeq" id="WP_131582502.1">
    <property type="nucleotide sequence ID" value="NZ_SJZJ01000008.1"/>
</dbReference>
<gene>
    <name evidence="3" type="ORF">EPD65_06820</name>
</gene>
<comment type="caution">
    <text evidence="3">The sequence shown here is derived from an EMBL/GenBank/DDBJ whole genome shotgun (WGS) entry which is preliminary data.</text>
</comment>
<feature type="transmembrane region" description="Helical" evidence="1">
    <location>
        <begin position="311"/>
        <end position="334"/>
    </location>
</feature>
<dbReference type="InterPro" id="IPR044049">
    <property type="entry name" value="EccD_transm"/>
</dbReference>
<dbReference type="Gene3D" id="3.10.20.90">
    <property type="entry name" value="Phosphatidylinositol 3-kinase Catalytic Subunit, Chain A, domain 1"/>
    <property type="match status" value="1"/>
</dbReference>
<feature type="transmembrane region" description="Helical" evidence="1">
    <location>
        <begin position="340"/>
        <end position="360"/>
    </location>
</feature>
<feature type="transmembrane region" description="Helical" evidence="1">
    <location>
        <begin position="180"/>
        <end position="198"/>
    </location>
</feature>
<dbReference type="EMBL" id="SJZJ01000008">
    <property type="protein sequence ID" value="TCJ29428.1"/>
    <property type="molecule type" value="Genomic_DNA"/>
</dbReference>
<organism evidence="3 4">
    <name type="scientific">Nocardioides jejuensis</name>
    <dbReference type="NCBI Taxonomy" id="2502782"/>
    <lineage>
        <taxon>Bacteria</taxon>
        <taxon>Bacillati</taxon>
        <taxon>Actinomycetota</taxon>
        <taxon>Actinomycetes</taxon>
        <taxon>Propionibacteriales</taxon>
        <taxon>Nocardioidaceae</taxon>
        <taxon>Nocardioides</taxon>
    </lineage>
</organism>
<accession>A0A4R1CHM0</accession>
<dbReference type="Pfam" id="PF08817">
    <property type="entry name" value="YukD"/>
    <property type="match status" value="1"/>
</dbReference>
<evidence type="ECO:0000259" key="2">
    <source>
        <dbReference type="Pfam" id="PF19053"/>
    </source>
</evidence>
<reference evidence="3 4" key="1">
    <citation type="submission" date="2019-03" db="EMBL/GenBank/DDBJ databases">
        <authorList>
            <person name="Kim M.K.M."/>
        </authorList>
    </citation>
    <scope>NUCLEOTIDE SEQUENCE [LARGE SCALE GENOMIC DNA]</scope>
    <source>
        <strain evidence="3 4">18JY15-6</strain>
    </source>
</reference>
<evidence type="ECO:0000256" key="1">
    <source>
        <dbReference type="SAM" id="Phobius"/>
    </source>
</evidence>
<sequence length="407" mass="39434">MDGLLRVSVVSGTGPPLDLALPAHVAVAEILPELIRLGRAPAAAQLVTVTGQEVASATSLAAQAVPDGAVLALVEPEPSRTGLDDPAQALAAAVGSDVLGWHPRLLRPGSRAIGALLLLLAAGALARGPAWSGAIAAAGVVALVGAASAAQRQHDRLLSAGCGWAAVGFAAVAGAQYAGPVAACAAAVVSAVVIARVVRAVARLVLPAAVAALVLGALASLVVWCPVDPALAAAVGLVGAGITGSVLPQIALGIARGDATAARELMRALMAAAAVVLLVLVVPTAAHGGAGAGLAVAVGIHTACRASRHHGAVEVVSGLATGAAMVLLAGVVLVMSGSGAAGVVGAVGLLGALGLGVYAARDPEQRREDPRLAIAVDRLESLALLATVPLLVFASGVVPLLAGLVRG</sequence>
<keyword evidence="1" id="KW-0472">Membrane</keyword>
<dbReference type="Proteomes" id="UP000295453">
    <property type="component" value="Unassembled WGS sequence"/>
</dbReference>